<dbReference type="EMBL" id="SMAF01000044">
    <property type="protein sequence ID" value="TCS91862.1"/>
    <property type="molecule type" value="Genomic_DNA"/>
</dbReference>
<organism evidence="1 2">
    <name type="scientific">Pseudofulvimonas gallinarii</name>
    <dbReference type="NCBI Taxonomy" id="634155"/>
    <lineage>
        <taxon>Bacteria</taxon>
        <taxon>Pseudomonadati</taxon>
        <taxon>Pseudomonadota</taxon>
        <taxon>Gammaproteobacteria</taxon>
        <taxon>Lysobacterales</taxon>
        <taxon>Rhodanobacteraceae</taxon>
        <taxon>Pseudofulvimonas</taxon>
    </lineage>
</organism>
<protein>
    <submittedName>
        <fullName evidence="1">Uncharacterized protein</fullName>
    </submittedName>
</protein>
<name>A0A4R3KZK0_9GAMM</name>
<evidence type="ECO:0000313" key="2">
    <source>
        <dbReference type="Proteomes" id="UP000294599"/>
    </source>
</evidence>
<dbReference type="AlphaFoldDB" id="A0A4R3KZK0"/>
<dbReference type="Proteomes" id="UP000294599">
    <property type="component" value="Unassembled WGS sequence"/>
</dbReference>
<keyword evidence="2" id="KW-1185">Reference proteome</keyword>
<comment type="caution">
    <text evidence="1">The sequence shown here is derived from an EMBL/GenBank/DDBJ whole genome shotgun (WGS) entry which is preliminary data.</text>
</comment>
<sequence>MGSQHGTPHEVQCLLDRLEIHLAAARLHRGWWLWTGRRRKPIQTRTASYIDTLDLTGGRSNMRSDGIPIFRTAIGDFDQPFHFVPTLKHQVGIHVGDRSTMRTERSLTVAADRGTQRCLEHSAPNGRHRKRTIAVAVDLWHRSPARLSFHPRSILRPTDEAVKSAVHDLAILQAAGCFDLITRIYAVPSKQETVVDRYTDGARKNTTSRKTCPRRVPGSISAENRPGRKCRRVLCCNQNNWHIRRSKACLSCFQFVSRNTDDNTVSDYVDTRTGHRSGRQGDFQPQHRIRTRVPELLQGPICAYRQCAKVSDEMRISRLGAGDFE</sequence>
<accession>A0A4R3KZK0</accession>
<evidence type="ECO:0000313" key="1">
    <source>
        <dbReference type="EMBL" id="TCS91862.1"/>
    </source>
</evidence>
<reference evidence="1 2" key="1">
    <citation type="submission" date="2019-03" db="EMBL/GenBank/DDBJ databases">
        <title>Genomic Encyclopedia of Type Strains, Phase IV (KMG-IV): sequencing the most valuable type-strain genomes for metagenomic binning, comparative biology and taxonomic classification.</title>
        <authorList>
            <person name="Goeker M."/>
        </authorList>
    </citation>
    <scope>NUCLEOTIDE SEQUENCE [LARGE SCALE GENOMIC DNA]</scope>
    <source>
        <strain evidence="1 2">DSM 21944</strain>
    </source>
</reference>
<proteinExistence type="predicted"/>
<gene>
    <name evidence="1" type="ORF">EDC25_1441</name>
</gene>